<dbReference type="Pfam" id="PF20434">
    <property type="entry name" value="BD-FAE"/>
    <property type="match status" value="1"/>
</dbReference>
<dbReference type="InterPro" id="IPR049492">
    <property type="entry name" value="BD-FAE-like_dom"/>
</dbReference>
<proteinExistence type="predicted"/>
<dbReference type="Gene3D" id="3.40.50.1820">
    <property type="entry name" value="alpha/beta hydrolase"/>
    <property type="match status" value="1"/>
</dbReference>
<dbReference type="PANTHER" id="PTHR48081">
    <property type="entry name" value="AB HYDROLASE SUPERFAMILY PROTEIN C4A8.06C"/>
    <property type="match status" value="1"/>
</dbReference>
<protein>
    <submittedName>
        <fullName evidence="3">Alpha/beta hydrolase</fullName>
    </submittedName>
</protein>
<reference evidence="3" key="2">
    <citation type="submission" date="2021-04" db="EMBL/GenBank/DDBJ databases">
        <authorList>
            <person name="Gilroy R."/>
        </authorList>
    </citation>
    <scope>NUCLEOTIDE SEQUENCE</scope>
    <source>
        <strain evidence="3">CHK187-5294</strain>
    </source>
</reference>
<accession>A0A9D2A9X1</accession>
<dbReference type="Proteomes" id="UP000824132">
    <property type="component" value="Unassembled WGS sequence"/>
</dbReference>
<dbReference type="PANTHER" id="PTHR48081:SF6">
    <property type="entry name" value="PEPTIDASE S9 PROLYL OLIGOPEPTIDASE CATALYTIC DOMAIN-CONTAINING PROTEIN"/>
    <property type="match status" value="1"/>
</dbReference>
<gene>
    <name evidence="3" type="ORF">H9727_00270</name>
</gene>
<keyword evidence="1 3" id="KW-0378">Hydrolase</keyword>
<dbReference type="InterPro" id="IPR029058">
    <property type="entry name" value="AB_hydrolase_fold"/>
</dbReference>
<dbReference type="GO" id="GO:0016787">
    <property type="term" value="F:hydrolase activity"/>
    <property type="evidence" value="ECO:0007669"/>
    <property type="project" value="UniProtKB-KW"/>
</dbReference>
<evidence type="ECO:0000256" key="1">
    <source>
        <dbReference type="ARBA" id="ARBA00022801"/>
    </source>
</evidence>
<dbReference type="AlphaFoldDB" id="A0A9D2A9X1"/>
<organism evidence="3 4">
    <name type="scientific">Candidatus Borkfalkia avistercoris</name>
    <dbReference type="NCBI Taxonomy" id="2838504"/>
    <lineage>
        <taxon>Bacteria</taxon>
        <taxon>Bacillati</taxon>
        <taxon>Bacillota</taxon>
        <taxon>Clostridia</taxon>
        <taxon>Christensenellales</taxon>
        <taxon>Christensenellaceae</taxon>
        <taxon>Candidatus Borkfalkia</taxon>
    </lineage>
</organism>
<evidence type="ECO:0000313" key="4">
    <source>
        <dbReference type="Proteomes" id="UP000824132"/>
    </source>
</evidence>
<evidence type="ECO:0000313" key="3">
    <source>
        <dbReference type="EMBL" id="HIZ02700.1"/>
    </source>
</evidence>
<dbReference type="EMBL" id="DXCL01000001">
    <property type="protein sequence ID" value="HIZ02700.1"/>
    <property type="molecule type" value="Genomic_DNA"/>
</dbReference>
<reference evidence="3" key="1">
    <citation type="journal article" date="2021" name="PeerJ">
        <title>Extensive microbial diversity within the chicken gut microbiome revealed by metagenomics and culture.</title>
        <authorList>
            <person name="Gilroy R."/>
            <person name="Ravi A."/>
            <person name="Getino M."/>
            <person name="Pursley I."/>
            <person name="Horton D.L."/>
            <person name="Alikhan N.F."/>
            <person name="Baker D."/>
            <person name="Gharbi K."/>
            <person name="Hall N."/>
            <person name="Watson M."/>
            <person name="Adriaenssens E.M."/>
            <person name="Foster-Nyarko E."/>
            <person name="Jarju S."/>
            <person name="Secka A."/>
            <person name="Antonio M."/>
            <person name="Oren A."/>
            <person name="Chaudhuri R.R."/>
            <person name="La Ragione R."/>
            <person name="Hildebrand F."/>
            <person name="Pallen M.J."/>
        </authorList>
    </citation>
    <scope>NUCLEOTIDE SEQUENCE</scope>
    <source>
        <strain evidence="3">CHK187-5294</strain>
    </source>
</reference>
<feature type="domain" description="BD-FAE-like" evidence="2">
    <location>
        <begin position="36"/>
        <end position="127"/>
    </location>
</feature>
<dbReference type="InterPro" id="IPR050300">
    <property type="entry name" value="GDXG_lipolytic_enzyme"/>
</dbReference>
<name>A0A9D2A9X1_9FIRM</name>
<comment type="caution">
    <text evidence="3">The sequence shown here is derived from an EMBL/GenBank/DDBJ whole genome shotgun (WGS) entry which is preliminary data.</text>
</comment>
<evidence type="ECO:0000259" key="2">
    <source>
        <dbReference type="Pfam" id="PF20434"/>
    </source>
</evidence>
<dbReference type="SUPFAM" id="SSF53474">
    <property type="entry name" value="alpha/beta-Hydrolases"/>
    <property type="match status" value="1"/>
</dbReference>
<sequence length="281" mass="30850">MVLERIDLYDHFQIKREGAKAGTLACYRHGQVEEMNQKVVRPAMLVIPGGGYGMVSEREAEPVAMEYYHAGFDAFVLYYDVAPVCYPVQLCQAAMAMMYLRENAEVLDLLPDKLAAIGFSAGGHLLGCISTIWDDPAVKALFGEECVKVRPDASVYSYAVVSSDEKIWHSGSFAGFCGGKVRAEDYSIEKRVNSSCKPAFIWANTPDDCVPAQNSLRLYEAYLAAGVPAELHVFRDGWHGMSVCAVETEGSFPVSEACVLTRSWIGLSESFLQSLGFAPIK</sequence>